<dbReference type="InterPro" id="IPR055507">
    <property type="entry name" value="DUF7079"/>
</dbReference>
<evidence type="ECO:0000313" key="2">
    <source>
        <dbReference type="EMBL" id="GAA6130507.1"/>
    </source>
</evidence>
<reference evidence="2 3" key="1">
    <citation type="submission" date="2024-04" db="EMBL/GenBank/DDBJ databases">
        <title>Draft genome sequence of Halopseudomonas sabulinigri NBRC 116187.</title>
        <authorList>
            <person name="Miyakawa T."/>
            <person name="Kusuya Y."/>
            <person name="Miura T."/>
        </authorList>
    </citation>
    <scope>NUCLEOTIDE SEQUENCE [LARGE SCALE GENOMIC DNA]</scope>
    <source>
        <strain evidence="2 3">4NH20-0042</strain>
    </source>
</reference>
<sequence>MPGKQALPQPDAARVALWSAFSELFLDTDISADTHRFVARQIIESGSPPETVLQVLWLEVFPALCDNLRVVAGEWAGFNDEWLSERVASIAAGQASAYAPFALVTVNQVIKAIETQWELCAACLPASYRDLRRPSNQQIKRVGVIGRVTARD</sequence>
<protein>
    <recommendedName>
        <fullName evidence="1">DUF7079 domain-containing protein</fullName>
    </recommendedName>
</protein>
<gene>
    <name evidence="2" type="ORF">NBRC116187_08670</name>
</gene>
<dbReference type="Pfam" id="PF23296">
    <property type="entry name" value="DUF7079"/>
    <property type="match status" value="1"/>
</dbReference>
<evidence type="ECO:0000313" key="3">
    <source>
        <dbReference type="Proteomes" id="UP001486808"/>
    </source>
</evidence>
<feature type="domain" description="DUF7079" evidence="1">
    <location>
        <begin position="13"/>
        <end position="118"/>
    </location>
</feature>
<dbReference type="EMBL" id="BAABWD010000001">
    <property type="protein sequence ID" value="GAA6130507.1"/>
    <property type="molecule type" value="Genomic_DNA"/>
</dbReference>
<proteinExistence type="predicted"/>
<evidence type="ECO:0000259" key="1">
    <source>
        <dbReference type="Pfam" id="PF23296"/>
    </source>
</evidence>
<name>A0ABP9ZM23_9GAMM</name>
<organism evidence="2 3">
    <name type="scientific">Halopseudomonas sabulinigri</name>
    <dbReference type="NCBI Taxonomy" id="472181"/>
    <lineage>
        <taxon>Bacteria</taxon>
        <taxon>Pseudomonadati</taxon>
        <taxon>Pseudomonadota</taxon>
        <taxon>Gammaproteobacteria</taxon>
        <taxon>Pseudomonadales</taxon>
        <taxon>Pseudomonadaceae</taxon>
        <taxon>Halopseudomonas</taxon>
    </lineage>
</organism>
<accession>A0ABP9ZM23</accession>
<keyword evidence="3" id="KW-1185">Reference proteome</keyword>
<dbReference type="Proteomes" id="UP001486808">
    <property type="component" value="Unassembled WGS sequence"/>
</dbReference>
<comment type="caution">
    <text evidence="2">The sequence shown here is derived from an EMBL/GenBank/DDBJ whole genome shotgun (WGS) entry which is preliminary data.</text>
</comment>